<gene>
    <name evidence="2" type="ORF">E2C01_089801</name>
</gene>
<feature type="chain" id="PRO_5022932493" description="Secreted protein" evidence="1">
    <location>
        <begin position="18"/>
        <end position="65"/>
    </location>
</feature>
<evidence type="ECO:0008006" key="4">
    <source>
        <dbReference type="Google" id="ProtNLM"/>
    </source>
</evidence>
<comment type="caution">
    <text evidence="2">The sequence shown here is derived from an EMBL/GenBank/DDBJ whole genome shotgun (WGS) entry which is preliminary data.</text>
</comment>
<accession>A0A5B7JQL8</accession>
<reference evidence="2 3" key="1">
    <citation type="submission" date="2019-05" db="EMBL/GenBank/DDBJ databases">
        <title>Another draft genome of Portunus trituberculatus and its Hox gene families provides insights of decapod evolution.</title>
        <authorList>
            <person name="Jeong J.-H."/>
            <person name="Song I."/>
            <person name="Kim S."/>
            <person name="Choi T."/>
            <person name="Kim D."/>
            <person name="Ryu S."/>
            <person name="Kim W."/>
        </authorList>
    </citation>
    <scope>NUCLEOTIDE SEQUENCE [LARGE SCALE GENOMIC DNA]</scope>
    <source>
        <tissue evidence="2">Muscle</tissue>
    </source>
</reference>
<sequence>MLLLLLLLLSPPGSISSFLDQALNDLVSSVAVCSLQLCFPQIAPAGPGRRGGTSVFASGISIYSL</sequence>
<evidence type="ECO:0000256" key="1">
    <source>
        <dbReference type="SAM" id="SignalP"/>
    </source>
</evidence>
<name>A0A5B7JQL8_PORTR</name>
<organism evidence="2 3">
    <name type="scientific">Portunus trituberculatus</name>
    <name type="common">Swimming crab</name>
    <name type="synonym">Neptunus trituberculatus</name>
    <dbReference type="NCBI Taxonomy" id="210409"/>
    <lineage>
        <taxon>Eukaryota</taxon>
        <taxon>Metazoa</taxon>
        <taxon>Ecdysozoa</taxon>
        <taxon>Arthropoda</taxon>
        <taxon>Crustacea</taxon>
        <taxon>Multicrustacea</taxon>
        <taxon>Malacostraca</taxon>
        <taxon>Eumalacostraca</taxon>
        <taxon>Eucarida</taxon>
        <taxon>Decapoda</taxon>
        <taxon>Pleocyemata</taxon>
        <taxon>Brachyura</taxon>
        <taxon>Eubrachyura</taxon>
        <taxon>Portunoidea</taxon>
        <taxon>Portunidae</taxon>
        <taxon>Portuninae</taxon>
        <taxon>Portunus</taxon>
    </lineage>
</organism>
<protein>
    <recommendedName>
        <fullName evidence="4">Secreted protein</fullName>
    </recommendedName>
</protein>
<keyword evidence="1" id="KW-0732">Signal</keyword>
<dbReference type="Proteomes" id="UP000324222">
    <property type="component" value="Unassembled WGS sequence"/>
</dbReference>
<evidence type="ECO:0000313" key="3">
    <source>
        <dbReference type="Proteomes" id="UP000324222"/>
    </source>
</evidence>
<evidence type="ECO:0000313" key="2">
    <source>
        <dbReference type="EMBL" id="MPC94624.1"/>
    </source>
</evidence>
<dbReference type="AlphaFoldDB" id="A0A5B7JQL8"/>
<dbReference type="EMBL" id="VSRR010099332">
    <property type="protein sequence ID" value="MPC94624.1"/>
    <property type="molecule type" value="Genomic_DNA"/>
</dbReference>
<keyword evidence="3" id="KW-1185">Reference proteome</keyword>
<proteinExistence type="predicted"/>
<feature type="signal peptide" evidence="1">
    <location>
        <begin position="1"/>
        <end position="17"/>
    </location>
</feature>